<dbReference type="InterPro" id="IPR035966">
    <property type="entry name" value="PKF_sf"/>
</dbReference>
<evidence type="ECO:0000313" key="9">
    <source>
        <dbReference type="Proteomes" id="UP000585474"/>
    </source>
</evidence>
<organism evidence="8 9">
    <name type="scientific">Actinidia rufa</name>
    <dbReference type="NCBI Taxonomy" id="165716"/>
    <lineage>
        <taxon>Eukaryota</taxon>
        <taxon>Viridiplantae</taxon>
        <taxon>Streptophyta</taxon>
        <taxon>Embryophyta</taxon>
        <taxon>Tracheophyta</taxon>
        <taxon>Spermatophyta</taxon>
        <taxon>Magnoliopsida</taxon>
        <taxon>eudicotyledons</taxon>
        <taxon>Gunneridae</taxon>
        <taxon>Pentapetalae</taxon>
        <taxon>asterids</taxon>
        <taxon>Ericales</taxon>
        <taxon>Actinidiaceae</taxon>
        <taxon>Actinidia</taxon>
    </lineage>
</organism>
<dbReference type="AlphaFoldDB" id="A0A7J0FZT3"/>
<dbReference type="EMBL" id="BJWL01000016">
    <property type="protein sequence ID" value="GFZ04211.1"/>
    <property type="molecule type" value="Genomic_DNA"/>
</dbReference>
<keyword evidence="5 8" id="KW-0418">Kinase</keyword>
<dbReference type="GO" id="GO:0006002">
    <property type="term" value="P:fructose 6-phosphate metabolic process"/>
    <property type="evidence" value="ECO:0007669"/>
    <property type="project" value="InterPro"/>
</dbReference>
<dbReference type="PRINTS" id="PR00476">
    <property type="entry name" value="PHFRCTKINASE"/>
</dbReference>
<accession>A0A7J0FZT3</accession>
<dbReference type="InterPro" id="IPR000023">
    <property type="entry name" value="Phosphofructokinase_dom"/>
</dbReference>
<evidence type="ECO:0000256" key="4">
    <source>
        <dbReference type="ARBA" id="ARBA00022723"/>
    </source>
</evidence>
<evidence type="ECO:0000256" key="2">
    <source>
        <dbReference type="ARBA" id="ARBA00022533"/>
    </source>
</evidence>
<name>A0A7J0FZT3_9ERIC</name>
<keyword evidence="2" id="KW-0021">Allosteric enzyme</keyword>
<evidence type="ECO:0000256" key="5">
    <source>
        <dbReference type="ARBA" id="ARBA00022777"/>
    </source>
</evidence>
<evidence type="ECO:0000259" key="7">
    <source>
        <dbReference type="Pfam" id="PF00365"/>
    </source>
</evidence>
<dbReference type="SUPFAM" id="SSF53784">
    <property type="entry name" value="Phosphofructokinase"/>
    <property type="match status" value="1"/>
</dbReference>
<gene>
    <name evidence="8" type="ORF">Acr_16g0008350</name>
</gene>
<proteinExistence type="predicted"/>
<feature type="domain" description="Phosphofructokinase" evidence="7">
    <location>
        <begin position="118"/>
        <end position="223"/>
    </location>
</feature>
<evidence type="ECO:0000256" key="1">
    <source>
        <dbReference type="ARBA" id="ARBA00001946"/>
    </source>
</evidence>
<evidence type="ECO:0000256" key="6">
    <source>
        <dbReference type="ARBA" id="ARBA00022842"/>
    </source>
</evidence>
<dbReference type="PANTHER" id="PTHR45770">
    <property type="entry name" value="ATP-DEPENDENT 6-PHOSPHOFRUCTOKINASE 1"/>
    <property type="match status" value="1"/>
</dbReference>
<evidence type="ECO:0000256" key="3">
    <source>
        <dbReference type="ARBA" id="ARBA00022679"/>
    </source>
</evidence>
<dbReference type="Gene3D" id="3.40.50.450">
    <property type="match status" value="1"/>
</dbReference>
<evidence type="ECO:0000313" key="8">
    <source>
        <dbReference type="EMBL" id="GFZ04211.1"/>
    </source>
</evidence>
<dbReference type="UniPathway" id="UPA00109">
    <property type="reaction ID" value="UER00182"/>
</dbReference>
<protein>
    <submittedName>
        <fullName evidence="8">Phosphofructokinase 7</fullName>
    </submittedName>
</protein>
<dbReference type="InterPro" id="IPR022953">
    <property type="entry name" value="ATP_PFK"/>
</dbReference>
<comment type="caution">
    <text evidence="8">The sequence shown here is derived from an EMBL/GenBank/DDBJ whole genome shotgun (WGS) entry which is preliminary data.</text>
</comment>
<comment type="cofactor">
    <cofactor evidence="1">
        <name>Mg(2+)</name>
        <dbReference type="ChEBI" id="CHEBI:18420"/>
    </cofactor>
</comment>
<keyword evidence="6" id="KW-0460">Magnesium</keyword>
<sequence>MKKISSSSLITTPRFRCFDPVNSHSPTSIPTNHSEIYGDSTPDMGRAIRSQAKIVTGDAGYVMSEGFSHTIMSLFNRFLQTYPNPLQYNPGYSVVNVRQLRRACRWGTGVSTLETPFPLTPKVVTDIHKRGGTILGTSQGGHDTVKIVESIQDRGINQEMKSHGLKVAVVGIPKTIDNDILVTDKSFGFDTAVEEAQRAINVAHVEAESFENGVGVVKLMGRYRNHPGLFEYMEKTLKDLDNGHMVIIIAEGAGQDLLMSNMDQQDASGNKLLQDLGLWISQKIKVPVHCSSSIFVVHLSYVSLYAWFIDPTYMIRAIPCIASDNVYCTLLAHSAIHGAMAGYTGFTVGPVNGRHAYIPFYGSLSCDREAKQGCHNRQNVGQGAVFNQ</sequence>
<dbReference type="GO" id="GO:0046872">
    <property type="term" value="F:metal ion binding"/>
    <property type="evidence" value="ECO:0007669"/>
    <property type="project" value="UniProtKB-KW"/>
</dbReference>
<dbReference type="Gene3D" id="3.40.50.460">
    <property type="entry name" value="Phosphofructokinase domain"/>
    <property type="match status" value="1"/>
</dbReference>
<dbReference type="Proteomes" id="UP000585474">
    <property type="component" value="Unassembled WGS sequence"/>
</dbReference>
<dbReference type="GO" id="GO:0003872">
    <property type="term" value="F:6-phosphofructokinase activity"/>
    <property type="evidence" value="ECO:0007669"/>
    <property type="project" value="InterPro"/>
</dbReference>
<dbReference type="Pfam" id="PF00365">
    <property type="entry name" value="PFK"/>
    <property type="match status" value="1"/>
</dbReference>
<dbReference type="OrthoDB" id="537915at2759"/>
<keyword evidence="9" id="KW-1185">Reference proteome</keyword>
<keyword evidence="4" id="KW-0479">Metal-binding</keyword>
<keyword evidence="3" id="KW-0808">Transferase</keyword>
<dbReference type="InterPro" id="IPR050929">
    <property type="entry name" value="PFKA"/>
</dbReference>
<reference evidence="8 9" key="1">
    <citation type="submission" date="2019-07" db="EMBL/GenBank/DDBJ databases">
        <title>De Novo Assembly of kiwifruit Actinidia rufa.</title>
        <authorList>
            <person name="Sugita-Konishi S."/>
            <person name="Sato K."/>
            <person name="Mori E."/>
            <person name="Abe Y."/>
            <person name="Kisaki G."/>
            <person name="Hamano K."/>
            <person name="Suezawa K."/>
            <person name="Otani M."/>
            <person name="Fukuda T."/>
            <person name="Manabe T."/>
            <person name="Gomi K."/>
            <person name="Tabuchi M."/>
            <person name="Akimitsu K."/>
            <person name="Kataoka I."/>
        </authorList>
    </citation>
    <scope>NUCLEOTIDE SEQUENCE [LARGE SCALE GENOMIC DNA]</scope>
    <source>
        <strain evidence="9">cv. Fuchu</strain>
    </source>
</reference>